<dbReference type="EMBL" id="JAQQWL010000006">
    <property type="protein sequence ID" value="KAK8069485.1"/>
    <property type="molecule type" value="Genomic_DNA"/>
</dbReference>
<dbReference type="InterPro" id="IPR022764">
    <property type="entry name" value="Peptidase_S54_rhomboid_dom"/>
</dbReference>
<feature type="transmembrane region" description="Helical" evidence="7">
    <location>
        <begin position="29"/>
        <end position="51"/>
    </location>
</feature>
<proteinExistence type="inferred from homology"/>
<keyword evidence="10" id="KW-1185">Reference proteome</keyword>
<accession>A0ABR1VGV0</accession>
<comment type="subcellular location">
    <subcellularLocation>
        <location evidence="1">Membrane</location>
        <topology evidence="1">Multi-pass membrane protein</topology>
    </subcellularLocation>
</comment>
<dbReference type="InterPro" id="IPR050925">
    <property type="entry name" value="Rhomboid_protease_S54"/>
</dbReference>
<feature type="transmembrane region" description="Helical" evidence="7">
    <location>
        <begin position="106"/>
        <end position="125"/>
    </location>
</feature>
<dbReference type="GeneID" id="92090573"/>
<feature type="domain" description="Peptidase S54 rhomboid" evidence="8">
    <location>
        <begin position="105"/>
        <end position="262"/>
    </location>
</feature>
<evidence type="ECO:0000256" key="5">
    <source>
        <dbReference type="ARBA" id="ARBA00022989"/>
    </source>
</evidence>
<evidence type="ECO:0000256" key="3">
    <source>
        <dbReference type="ARBA" id="ARBA00022692"/>
    </source>
</evidence>
<dbReference type="PANTHER" id="PTHR43731">
    <property type="entry name" value="RHOMBOID PROTEASE"/>
    <property type="match status" value="1"/>
</dbReference>
<dbReference type="Proteomes" id="UP001480595">
    <property type="component" value="Unassembled WGS sequence"/>
</dbReference>
<sequence>MDFDTQATTRRRLANYHALASTSTSDEHFIRIFISVFISINTLVYGAWVYTNSKSSFQPIRGRGGSGGRQYGAPSRAAPRLIRWLTPEFMQDNFLLGTRNLRVGRWWTLLTAASLSHLAGNMAAFHTFAGVAMRLCGPVSVAAVLCLGSAAAGALAQLSDWHYRRQDGVAQRQGNVVVLTARYAQGASAITTGLAMAVTVLRPWIVVRSALLASVPLPLWLYSLGWFLYDWYELSGVMEAGSHMGHAGHLGGMAFGAAYAGLRLIKPEHRDVSFMDIILQSGR</sequence>
<gene>
    <name evidence="9" type="ORF">PG994_006101</name>
</gene>
<keyword evidence="4" id="KW-0378">Hydrolase</keyword>
<dbReference type="RefSeq" id="XP_066716779.1">
    <property type="nucleotide sequence ID" value="XM_066857510.1"/>
</dbReference>
<evidence type="ECO:0000313" key="9">
    <source>
        <dbReference type="EMBL" id="KAK8069485.1"/>
    </source>
</evidence>
<keyword evidence="6 7" id="KW-0472">Membrane</keyword>
<comment type="similarity">
    <text evidence="2">Belongs to the peptidase S54 family.</text>
</comment>
<protein>
    <recommendedName>
        <fullName evidence="8">Peptidase S54 rhomboid domain-containing protein</fullName>
    </recommendedName>
</protein>
<evidence type="ECO:0000313" key="10">
    <source>
        <dbReference type="Proteomes" id="UP001480595"/>
    </source>
</evidence>
<name>A0ABR1VGV0_9PEZI</name>
<evidence type="ECO:0000256" key="7">
    <source>
        <dbReference type="SAM" id="Phobius"/>
    </source>
</evidence>
<feature type="transmembrane region" description="Helical" evidence="7">
    <location>
        <begin position="131"/>
        <end position="156"/>
    </location>
</feature>
<comment type="caution">
    <text evidence="9">The sequence shown here is derived from an EMBL/GenBank/DDBJ whole genome shotgun (WGS) entry which is preliminary data.</text>
</comment>
<feature type="transmembrane region" description="Helical" evidence="7">
    <location>
        <begin position="247"/>
        <end position="265"/>
    </location>
</feature>
<evidence type="ECO:0000256" key="1">
    <source>
        <dbReference type="ARBA" id="ARBA00004141"/>
    </source>
</evidence>
<dbReference type="Pfam" id="PF01694">
    <property type="entry name" value="Rhomboid"/>
    <property type="match status" value="1"/>
</dbReference>
<evidence type="ECO:0000256" key="2">
    <source>
        <dbReference type="ARBA" id="ARBA00009045"/>
    </source>
</evidence>
<evidence type="ECO:0000256" key="4">
    <source>
        <dbReference type="ARBA" id="ARBA00022801"/>
    </source>
</evidence>
<dbReference type="SUPFAM" id="SSF144091">
    <property type="entry name" value="Rhomboid-like"/>
    <property type="match status" value="1"/>
</dbReference>
<dbReference type="InterPro" id="IPR035952">
    <property type="entry name" value="Rhomboid-like_sf"/>
</dbReference>
<dbReference type="PANTHER" id="PTHR43731:SF14">
    <property type="entry name" value="PRESENILIN-ASSOCIATED RHOMBOID-LIKE PROTEIN, MITOCHONDRIAL"/>
    <property type="match status" value="1"/>
</dbReference>
<reference evidence="9 10" key="1">
    <citation type="submission" date="2023-01" db="EMBL/GenBank/DDBJ databases">
        <title>Analysis of 21 Apiospora genomes using comparative genomics revels a genus with tremendous synthesis potential of carbohydrate active enzymes and secondary metabolites.</title>
        <authorList>
            <person name="Sorensen T."/>
        </authorList>
    </citation>
    <scope>NUCLEOTIDE SEQUENCE [LARGE SCALE GENOMIC DNA]</scope>
    <source>
        <strain evidence="9 10">CBS 135458</strain>
    </source>
</reference>
<dbReference type="Gene3D" id="1.20.1540.10">
    <property type="entry name" value="Rhomboid-like"/>
    <property type="match status" value="1"/>
</dbReference>
<keyword evidence="5 7" id="KW-1133">Transmembrane helix</keyword>
<feature type="transmembrane region" description="Helical" evidence="7">
    <location>
        <begin position="205"/>
        <end position="227"/>
    </location>
</feature>
<evidence type="ECO:0000259" key="8">
    <source>
        <dbReference type="Pfam" id="PF01694"/>
    </source>
</evidence>
<organism evidence="9 10">
    <name type="scientific">Apiospora phragmitis</name>
    <dbReference type="NCBI Taxonomy" id="2905665"/>
    <lineage>
        <taxon>Eukaryota</taxon>
        <taxon>Fungi</taxon>
        <taxon>Dikarya</taxon>
        <taxon>Ascomycota</taxon>
        <taxon>Pezizomycotina</taxon>
        <taxon>Sordariomycetes</taxon>
        <taxon>Xylariomycetidae</taxon>
        <taxon>Amphisphaeriales</taxon>
        <taxon>Apiosporaceae</taxon>
        <taxon>Apiospora</taxon>
    </lineage>
</organism>
<keyword evidence="3 7" id="KW-0812">Transmembrane</keyword>
<evidence type="ECO:0000256" key="6">
    <source>
        <dbReference type="ARBA" id="ARBA00023136"/>
    </source>
</evidence>